<comment type="similarity">
    <text evidence="1">Belongs to the AHA1 family.</text>
</comment>
<feature type="domain" description="Activator of Hsp90 ATPase homologue 1/2-like C-terminal" evidence="2">
    <location>
        <begin position="13"/>
        <end position="144"/>
    </location>
</feature>
<dbReference type="CDD" id="cd07814">
    <property type="entry name" value="SRPBCC_CalC_Aha1-like"/>
    <property type="match status" value="1"/>
</dbReference>
<reference key="1">
    <citation type="submission" date="2017-08" db="EMBL/GenBank/DDBJ databases">
        <title>A dynamic microbial community with high functional redundancy inhabits the cold, oxic subseafloor aquifer.</title>
        <authorList>
            <person name="Tully B.J."/>
            <person name="Wheat C.G."/>
            <person name="Glazer B.T."/>
            <person name="Huber J.A."/>
        </authorList>
    </citation>
    <scope>NUCLEOTIDE SEQUENCE [LARGE SCALE GENOMIC DNA]</scope>
</reference>
<protein>
    <recommendedName>
        <fullName evidence="2">Activator of Hsp90 ATPase homologue 1/2-like C-terminal domain-containing protein</fullName>
    </recommendedName>
</protein>
<dbReference type="AlphaFoldDB" id="A0A2A4YPV4"/>
<dbReference type="EMBL" id="NVUS01000033">
    <property type="protein sequence ID" value="PCI97133.1"/>
    <property type="molecule type" value="Genomic_DNA"/>
</dbReference>
<gene>
    <name evidence="4" type="ORF">COB13_16250</name>
    <name evidence="3" type="ORF">COB13_17185</name>
</gene>
<evidence type="ECO:0000313" key="4">
    <source>
        <dbReference type="EMBL" id="PCI97133.1"/>
    </source>
</evidence>
<comment type="caution">
    <text evidence="3">The sequence shown here is derived from an EMBL/GenBank/DDBJ whole genome shotgun (WGS) entry which is preliminary data.</text>
</comment>
<evidence type="ECO:0000313" key="3">
    <source>
        <dbReference type="EMBL" id="PCI96741.1"/>
    </source>
</evidence>
<dbReference type="SUPFAM" id="SSF55961">
    <property type="entry name" value="Bet v1-like"/>
    <property type="match status" value="1"/>
</dbReference>
<dbReference type="Pfam" id="PF08327">
    <property type="entry name" value="AHSA1"/>
    <property type="match status" value="1"/>
</dbReference>
<organism evidence="3">
    <name type="scientific">OCS116 cluster bacterium</name>
    <dbReference type="NCBI Taxonomy" id="2030921"/>
    <lineage>
        <taxon>Bacteria</taxon>
        <taxon>Pseudomonadati</taxon>
        <taxon>Pseudomonadota</taxon>
        <taxon>Alphaproteobacteria</taxon>
        <taxon>OCS116 cluster</taxon>
    </lineage>
</organism>
<evidence type="ECO:0000259" key="2">
    <source>
        <dbReference type="Pfam" id="PF08327"/>
    </source>
</evidence>
<evidence type="ECO:0000256" key="1">
    <source>
        <dbReference type="ARBA" id="ARBA00006817"/>
    </source>
</evidence>
<dbReference type="EMBL" id="NVUS01000039">
    <property type="protein sequence ID" value="PCI96741.1"/>
    <property type="molecule type" value="Genomic_DNA"/>
</dbReference>
<sequence>MEDGILTLERTFDAPPYKVFDFVTKKENLLKWWGPENCYVDENELDFTMVGPYFFVMVAPNGAKAKVSGKVLAVNPPYMVEFDMSMPGDEECLRMSVVKFSLAANDAGGTDFTLTQTGLTSQEITFNRTNGWMSTLGRLEKLLKQA</sequence>
<accession>A0A2A4YPV4</accession>
<dbReference type="InterPro" id="IPR013538">
    <property type="entry name" value="ASHA1/2-like_C"/>
</dbReference>
<proteinExistence type="inferred from homology"/>
<reference evidence="3" key="2">
    <citation type="journal article" date="2018" name="ISME J.">
        <title>A dynamic microbial community with high functional redundancy inhabits the cold, oxic subseafloor aquifer.</title>
        <authorList>
            <person name="Tully B.J."/>
            <person name="Wheat C.G."/>
            <person name="Glazer B.T."/>
            <person name="Huber J.A."/>
        </authorList>
    </citation>
    <scope>NUCLEOTIDE SEQUENCE</scope>
    <source>
        <strain evidence="3">NORP83</strain>
    </source>
</reference>
<dbReference type="InterPro" id="IPR023393">
    <property type="entry name" value="START-like_dom_sf"/>
</dbReference>
<name>A0A2A4YPV4_9PROT</name>
<dbReference type="Gene3D" id="3.30.530.20">
    <property type="match status" value="1"/>
</dbReference>